<accession>A0A150MDS4</accession>
<reference evidence="1 2" key="1">
    <citation type="submission" date="2016-01" db="EMBL/GenBank/DDBJ databases">
        <title>Draft Genome Sequences of Seven Thermophilic Sporeformers Isolated from Foods.</title>
        <authorList>
            <person name="Berendsen E.M."/>
            <person name="Wells-Bennik M.H."/>
            <person name="Krawcyk A.O."/>
            <person name="De Jong A."/>
            <person name="Holsappel S."/>
            <person name="Eijlander R.T."/>
            <person name="Kuipers O.P."/>
        </authorList>
    </citation>
    <scope>NUCLEOTIDE SEQUENCE [LARGE SCALE GENOMIC DNA]</scope>
    <source>
        <strain evidence="1 2">B4135</strain>
    </source>
</reference>
<dbReference type="STRING" id="301148.B4135_1207"/>
<evidence type="ECO:0000313" key="2">
    <source>
        <dbReference type="Proteomes" id="UP000075683"/>
    </source>
</evidence>
<dbReference type="AlphaFoldDB" id="A0A150MDS4"/>
<proteinExistence type="predicted"/>
<protein>
    <submittedName>
        <fullName evidence="1">Uncharacterized protein</fullName>
    </submittedName>
</protein>
<gene>
    <name evidence="1" type="ORF">B4135_1207</name>
</gene>
<organism evidence="1 2">
    <name type="scientific">Caldibacillus debilis</name>
    <dbReference type="NCBI Taxonomy" id="301148"/>
    <lineage>
        <taxon>Bacteria</taxon>
        <taxon>Bacillati</taxon>
        <taxon>Bacillota</taxon>
        <taxon>Bacilli</taxon>
        <taxon>Bacillales</taxon>
        <taxon>Bacillaceae</taxon>
        <taxon>Caldibacillus</taxon>
    </lineage>
</organism>
<evidence type="ECO:0000313" key="1">
    <source>
        <dbReference type="EMBL" id="KYD22724.1"/>
    </source>
</evidence>
<comment type="caution">
    <text evidence="1">The sequence shown here is derived from an EMBL/GenBank/DDBJ whole genome shotgun (WGS) entry which is preliminary data.</text>
</comment>
<dbReference type="EMBL" id="LQYT01000009">
    <property type="protein sequence ID" value="KYD22724.1"/>
    <property type="molecule type" value="Genomic_DNA"/>
</dbReference>
<dbReference type="Proteomes" id="UP000075683">
    <property type="component" value="Unassembled WGS sequence"/>
</dbReference>
<name>A0A150MDS4_9BACI</name>
<sequence>MFTKAAAAAAVPPRFYGKIQGTIRIKIFPVSGSSSASSV</sequence>